<dbReference type="Proteomes" id="UP000677918">
    <property type="component" value="Unassembled WGS sequence"/>
</dbReference>
<accession>A0A8J4M1Y5</accession>
<evidence type="ECO:0000313" key="6">
    <source>
        <dbReference type="Proteomes" id="UP000677918"/>
    </source>
</evidence>
<dbReference type="SUPFAM" id="SSF53335">
    <property type="entry name" value="S-adenosyl-L-methionine-dependent methyltransferases"/>
    <property type="match status" value="1"/>
</dbReference>
<dbReference type="InterPro" id="IPR013217">
    <property type="entry name" value="Methyltransf_12"/>
</dbReference>
<comment type="caution">
    <text evidence="5">The sequence shown here is derived from an EMBL/GenBank/DDBJ whole genome shotgun (WGS) entry which is preliminary data.</text>
</comment>
<feature type="domain" description="Methyltransferase type 12" evidence="4">
    <location>
        <begin position="177"/>
        <end position="280"/>
    </location>
</feature>
<dbReference type="GO" id="GO:0008168">
    <property type="term" value="F:methyltransferase activity"/>
    <property type="evidence" value="ECO:0007669"/>
    <property type="project" value="UniProtKB-KW"/>
</dbReference>
<evidence type="ECO:0000256" key="1">
    <source>
        <dbReference type="ARBA" id="ARBA00022603"/>
    </source>
</evidence>
<dbReference type="GO" id="GO:0032259">
    <property type="term" value="P:methylation"/>
    <property type="evidence" value="ECO:0007669"/>
    <property type="project" value="UniProtKB-KW"/>
</dbReference>
<dbReference type="InterPro" id="IPR029063">
    <property type="entry name" value="SAM-dependent_MTases_sf"/>
</dbReference>
<evidence type="ECO:0000256" key="2">
    <source>
        <dbReference type="ARBA" id="ARBA00022679"/>
    </source>
</evidence>
<keyword evidence="3" id="KW-0949">S-adenosyl-L-methionine</keyword>
<dbReference type="CDD" id="cd02440">
    <property type="entry name" value="AdoMet_MTases"/>
    <property type="match status" value="1"/>
</dbReference>
<dbReference type="EMBL" id="BOVK01000027">
    <property type="protein sequence ID" value="GIQ69315.1"/>
    <property type="molecule type" value="Genomic_DNA"/>
</dbReference>
<evidence type="ECO:0000313" key="5">
    <source>
        <dbReference type="EMBL" id="GIQ69315.1"/>
    </source>
</evidence>
<dbReference type="PANTHER" id="PTHR43464:SF19">
    <property type="entry name" value="UBIQUINONE BIOSYNTHESIS O-METHYLTRANSFERASE, MITOCHONDRIAL"/>
    <property type="match status" value="1"/>
</dbReference>
<gene>
    <name evidence="5" type="ORF">XYCOK13_21390</name>
</gene>
<keyword evidence="6" id="KW-1185">Reference proteome</keyword>
<organism evidence="5 6">
    <name type="scientific">Xylanibacillus composti</name>
    <dbReference type="NCBI Taxonomy" id="1572762"/>
    <lineage>
        <taxon>Bacteria</taxon>
        <taxon>Bacillati</taxon>
        <taxon>Bacillota</taxon>
        <taxon>Bacilli</taxon>
        <taxon>Bacillales</taxon>
        <taxon>Paenibacillaceae</taxon>
        <taxon>Xylanibacillus</taxon>
    </lineage>
</organism>
<dbReference type="AlphaFoldDB" id="A0A8J4M1Y5"/>
<keyword evidence="1" id="KW-0489">Methyltransferase</keyword>
<dbReference type="Pfam" id="PF08242">
    <property type="entry name" value="Methyltransf_12"/>
    <property type="match status" value="1"/>
</dbReference>
<sequence length="357" mass="39713">MVREMQVSSGLFDRVYHAVYDDVSGYTAEAIATCLQNGGLDFQQGFTLEEAWSGLRCLPDFQLHVEWALFFLRQQGYLVQRGGCWLGAQRKRYAFGDGRNVQIQPSLNLIDYVAAHWLDVIQGRSNSLHVLFGPEGAPLWEHYFSNSHDLYAVHNQWAAECLADRMKADQAQAPEVLELGTGYGSASMALLAECMLRAQPVGRCVLTDISAALANRARKRLAASYPAARLDAGKLDLNADYPDWAEAFDYIFAVNVAHCAQDIVAALNRLRSCLKPGGTLLLSECMRQDHTRLLHQEFIFSLLPNFAPIRRGDSDAPCFGFWSGADWHAFMESAGYRSIQVIENEGRQILGGLIIGS</sequence>
<protein>
    <recommendedName>
        <fullName evidence="4">Methyltransferase type 12 domain-containing protein</fullName>
    </recommendedName>
</protein>
<evidence type="ECO:0000256" key="3">
    <source>
        <dbReference type="ARBA" id="ARBA00022691"/>
    </source>
</evidence>
<dbReference type="RefSeq" id="WP_315910996.1">
    <property type="nucleotide sequence ID" value="NZ_QQSZ01000012.1"/>
</dbReference>
<dbReference type="Gene3D" id="3.40.50.150">
    <property type="entry name" value="Vaccinia Virus protein VP39"/>
    <property type="match status" value="1"/>
</dbReference>
<keyword evidence="2" id="KW-0808">Transferase</keyword>
<name>A0A8J4M1Y5_9BACL</name>
<dbReference type="PANTHER" id="PTHR43464">
    <property type="entry name" value="METHYLTRANSFERASE"/>
    <property type="match status" value="1"/>
</dbReference>
<evidence type="ECO:0000259" key="4">
    <source>
        <dbReference type="Pfam" id="PF08242"/>
    </source>
</evidence>
<proteinExistence type="predicted"/>
<reference evidence="5" key="1">
    <citation type="submission" date="2021-04" db="EMBL/GenBank/DDBJ databases">
        <title>Draft genome sequence of Xylanibacillus composti strain K13.</title>
        <authorList>
            <person name="Uke A."/>
            <person name="Chhe C."/>
            <person name="Baramee S."/>
            <person name="Kosugi A."/>
        </authorList>
    </citation>
    <scope>NUCLEOTIDE SEQUENCE</scope>
    <source>
        <strain evidence="5">K13</strain>
    </source>
</reference>